<protein>
    <submittedName>
        <fullName evidence="1">Uncharacterized protein</fullName>
    </submittedName>
</protein>
<reference evidence="1 2" key="1">
    <citation type="journal article" date="2019" name="G3 (Bethesda)">
        <title>Sequencing of a Wild Apple (Malus baccata) Genome Unravels the Differences Between Cultivated and Wild Apple Species Regarding Disease Resistance and Cold Tolerance.</title>
        <authorList>
            <person name="Chen X."/>
        </authorList>
    </citation>
    <scope>NUCLEOTIDE SEQUENCE [LARGE SCALE GENOMIC DNA]</scope>
    <source>
        <strain evidence="2">cv. Shandingzi</strain>
        <tissue evidence="1">Leaves</tissue>
    </source>
</reference>
<proteinExistence type="predicted"/>
<dbReference type="AlphaFoldDB" id="A0A540LHT0"/>
<accession>A0A540LHT0</accession>
<organism evidence="1 2">
    <name type="scientific">Malus baccata</name>
    <name type="common">Siberian crab apple</name>
    <name type="synonym">Pyrus baccata</name>
    <dbReference type="NCBI Taxonomy" id="106549"/>
    <lineage>
        <taxon>Eukaryota</taxon>
        <taxon>Viridiplantae</taxon>
        <taxon>Streptophyta</taxon>
        <taxon>Embryophyta</taxon>
        <taxon>Tracheophyta</taxon>
        <taxon>Spermatophyta</taxon>
        <taxon>Magnoliopsida</taxon>
        <taxon>eudicotyledons</taxon>
        <taxon>Gunneridae</taxon>
        <taxon>Pentapetalae</taxon>
        <taxon>rosids</taxon>
        <taxon>fabids</taxon>
        <taxon>Rosales</taxon>
        <taxon>Rosaceae</taxon>
        <taxon>Amygdaloideae</taxon>
        <taxon>Maleae</taxon>
        <taxon>Malus</taxon>
    </lineage>
</organism>
<gene>
    <name evidence="1" type="ORF">C1H46_028407</name>
</gene>
<name>A0A540LHT0_MALBA</name>
<dbReference type="EMBL" id="VIEB01000579">
    <property type="protein sequence ID" value="TQD86021.1"/>
    <property type="molecule type" value="Genomic_DNA"/>
</dbReference>
<evidence type="ECO:0000313" key="2">
    <source>
        <dbReference type="Proteomes" id="UP000315295"/>
    </source>
</evidence>
<keyword evidence="2" id="KW-1185">Reference proteome</keyword>
<evidence type="ECO:0000313" key="1">
    <source>
        <dbReference type="EMBL" id="TQD86021.1"/>
    </source>
</evidence>
<dbReference type="Proteomes" id="UP000315295">
    <property type="component" value="Unassembled WGS sequence"/>
</dbReference>
<comment type="caution">
    <text evidence="1">The sequence shown here is derived from an EMBL/GenBank/DDBJ whole genome shotgun (WGS) entry which is preliminary data.</text>
</comment>
<sequence length="91" mass="10373">MENQGSFICFHRFLELRIASLRMKVLDLLIFDSASPLLYLTFLEGRMDREGERGQRACSAFFGVNGLPHEVAEQRISKGGMGEERVFSFVL</sequence>